<dbReference type="GO" id="GO:0043842">
    <property type="term" value="F:Kdo transferase activity"/>
    <property type="evidence" value="ECO:0007669"/>
    <property type="project" value="UniProtKB-EC"/>
</dbReference>
<dbReference type="InterPro" id="IPR039901">
    <property type="entry name" value="Kdotransferase"/>
</dbReference>
<keyword evidence="9" id="KW-0448">Lipopolysaccharide biosynthesis</keyword>
<dbReference type="SUPFAM" id="SSF53756">
    <property type="entry name" value="UDP-Glycosyltransferase/glycogen phosphorylase"/>
    <property type="match status" value="1"/>
</dbReference>
<evidence type="ECO:0000256" key="8">
    <source>
        <dbReference type="PIRSR" id="PIRSR639901-2"/>
    </source>
</evidence>
<comment type="pathway">
    <text evidence="1 9">Bacterial outer membrane biogenesis; LPS core biosynthesis.</text>
</comment>
<reference evidence="11 12" key="1">
    <citation type="submission" date="2020-02" db="EMBL/GenBank/DDBJ databases">
        <title>Ideonella bacterium strain TBM-1.</title>
        <authorList>
            <person name="Chen W.-M."/>
        </authorList>
    </citation>
    <scope>NUCLEOTIDE SEQUENCE [LARGE SCALE GENOMIC DNA]</scope>
    <source>
        <strain evidence="11 12">TBM-1</strain>
    </source>
</reference>
<evidence type="ECO:0000256" key="9">
    <source>
        <dbReference type="RuleBase" id="RU365103"/>
    </source>
</evidence>
<evidence type="ECO:0000256" key="5">
    <source>
        <dbReference type="ARBA" id="ARBA00031445"/>
    </source>
</evidence>
<dbReference type="Proteomes" id="UP000484255">
    <property type="component" value="Unassembled WGS sequence"/>
</dbReference>
<sequence length="438" mass="47451">MVVVSGRERLALWLYALLLRLATPAYLLRIWWRGRSEPVYRSAWWTRLGWGLPRPVDRPLIWCHAVSLGEAKAARPLVEALRRQCPGHAVLLTHTTATGRHTGAELLAAGDLQTWLPYDTPGAVRRFLRAYRPAVGILMETEVWPVLLDQARRAGVPMVLANARLSERSARRGRRFVTLLGPAARALNLVLAQSDEDAARLREAGAGQVEVSGNLKFDLAPSGPLMAQGRGWRVACGRPVVVLANSRPGEERTLLGIWPEMVAARSDRPLLLIVPRHPQRFDEVADLIRLHGLQLWRRSSSLAPEAAAWSADVWLGDSLGELSLYYGMADVALLGGSFEPLGGHNLIESLACGCPMVLGPSVFNFAAAAEAALAAGAVVQRGDMASAVSAALDLLDHPQAREDRALRAEAFALAHRGAAARMAGRISALLSAQGDLQV</sequence>
<comment type="caution">
    <text evidence="11">The sequence shown here is derived from an EMBL/GenBank/DDBJ whole genome shotgun (WGS) entry which is preliminary data.</text>
</comment>
<evidence type="ECO:0000256" key="7">
    <source>
        <dbReference type="PIRSR" id="PIRSR639901-1"/>
    </source>
</evidence>
<evidence type="ECO:0000256" key="1">
    <source>
        <dbReference type="ARBA" id="ARBA00004713"/>
    </source>
</evidence>
<evidence type="ECO:0000256" key="4">
    <source>
        <dbReference type="ARBA" id="ARBA00022679"/>
    </source>
</evidence>
<organism evidence="11 12">
    <name type="scientific">Ideonella livida</name>
    <dbReference type="NCBI Taxonomy" id="2707176"/>
    <lineage>
        <taxon>Bacteria</taxon>
        <taxon>Pseudomonadati</taxon>
        <taxon>Pseudomonadota</taxon>
        <taxon>Betaproteobacteria</taxon>
        <taxon>Burkholderiales</taxon>
        <taxon>Sphaerotilaceae</taxon>
        <taxon>Ideonella</taxon>
    </lineage>
</organism>
<gene>
    <name evidence="11" type="ORF">G3A44_13225</name>
</gene>
<dbReference type="GO" id="GO:0009244">
    <property type="term" value="P:lipopolysaccharide core region biosynthetic process"/>
    <property type="evidence" value="ECO:0007669"/>
    <property type="project" value="UniProtKB-UniRule"/>
</dbReference>
<dbReference type="AlphaFoldDB" id="A0A7C9TM85"/>
<comment type="function">
    <text evidence="9">Involved in lipopolysaccharide (LPS) biosynthesis. Catalyzes the transfer of 3-deoxy-D-manno-octulosonate (Kdo) residue(s) from CMP-Kdo to lipid IV(A), the tetraacyldisaccharide-1,4'-bisphosphate precursor of lipid A.</text>
</comment>
<keyword evidence="4 9" id="KW-0808">Transferase</keyword>
<dbReference type="GO" id="GO:0005886">
    <property type="term" value="C:plasma membrane"/>
    <property type="evidence" value="ECO:0007669"/>
    <property type="project" value="UniProtKB-SubCell"/>
</dbReference>
<dbReference type="RefSeq" id="WP_163457999.1">
    <property type="nucleotide sequence ID" value="NZ_JAAGOH010000015.1"/>
</dbReference>
<evidence type="ECO:0000313" key="12">
    <source>
        <dbReference type="Proteomes" id="UP000484255"/>
    </source>
</evidence>
<dbReference type="InterPro" id="IPR038107">
    <property type="entry name" value="Glycos_transf_N_sf"/>
</dbReference>
<dbReference type="Pfam" id="PF04413">
    <property type="entry name" value="Glycos_transf_N"/>
    <property type="match status" value="1"/>
</dbReference>
<dbReference type="EMBL" id="JAAGOH010000015">
    <property type="protein sequence ID" value="NDY92147.1"/>
    <property type="molecule type" value="Genomic_DNA"/>
</dbReference>
<dbReference type="PANTHER" id="PTHR42755">
    <property type="entry name" value="3-DEOXY-MANNO-OCTULOSONATE CYTIDYLYLTRANSFERASE"/>
    <property type="match status" value="1"/>
</dbReference>
<dbReference type="GO" id="GO:0009245">
    <property type="term" value="P:lipid A biosynthetic process"/>
    <property type="evidence" value="ECO:0007669"/>
    <property type="project" value="TreeGrafter"/>
</dbReference>
<keyword evidence="9" id="KW-0472">Membrane</keyword>
<keyword evidence="9" id="KW-1003">Cell membrane</keyword>
<feature type="active site" description="Proton acceptor" evidence="7">
    <location>
        <position position="70"/>
    </location>
</feature>
<evidence type="ECO:0000256" key="6">
    <source>
        <dbReference type="ARBA" id="ARBA00049183"/>
    </source>
</evidence>
<feature type="site" description="Transition state stabilizer" evidence="8">
    <location>
        <position position="216"/>
    </location>
</feature>
<dbReference type="PANTHER" id="PTHR42755:SF1">
    <property type="entry name" value="3-DEOXY-D-MANNO-OCTULOSONIC ACID TRANSFERASE, MITOCHONDRIAL-RELATED"/>
    <property type="match status" value="1"/>
</dbReference>
<comment type="subcellular location">
    <subcellularLocation>
        <location evidence="9">Cell membrane</location>
    </subcellularLocation>
</comment>
<comment type="similarity">
    <text evidence="9">Belongs to the glycosyltransferase group 1 family.</text>
</comment>
<dbReference type="EC" id="2.4.99.12" evidence="2 9"/>
<dbReference type="Gene3D" id="3.40.50.2000">
    <property type="entry name" value="Glycogen Phosphorylase B"/>
    <property type="match status" value="1"/>
</dbReference>
<name>A0A7C9TM85_9BURK</name>
<comment type="catalytic activity">
    <reaction evidence="6 9">
        <text>lipid IVA (E. coli) + CMP-3-deoxy-beta-D-manno-octulosonate = alpha-Kdo-(2-&gt;6)-lipid IVA (E. coli) + CMP + H(+)</text>
        <dbReference type="Rhea" id="RHEA:28066"/>
        <dbReference type="ChEBI" id="CHEBI:15378"/>
        <dbReference type="ChEBI" id="CHEBI:58603"/>
        <dbReference type="ChEBI" id="CHEBI:60364"/>
        <dbReference type="ChEBI" id="CHEBI:60377"/>
        <dbReference type="ChEBI" id="CHEBI:85987"/>
        <dbReference type="EC" id="2.4.99.12"/>
    </reaction>
</comment>
<evidence type="ECO:0000313" key="11">
    <source>
        <dbReference type="EMBL" id="NDY92147.1"/>
    </source>
</evidence>
<feature type="site" description="Transition state stabilizer" evidence="8">
    <location>
        <position position="140"/>
    </location>
</feature>
<feature type="domain" description="3-deoxy-D-manno-octulosonic-acid transferase N-terminal" evidence="10">
    <location>
        <begin position="44"/>
        <end position="218"/>
    </location>
</feature>
<evidence type="ECO:0000259" key="10">
    <source>
        <dbReference type="Pfam" id="PF04413"/>
    </source>
</evidence>
<evidence type="ECO:0000256" key="2">
    <source>
        <dbReference type="ARBA" id="ARBA00012621"/>
    </source>
</evidence>
<dbReference type="UniPathway" id="UPA00958"/>
<accession>A0A7C9TM85</accession>
<evidence type="ECO:0000256" key="3">
    <source>
        <dbReference type="ARBA" id="ARBA00019077"/>
    </source>
</evidence>
<proteinExistence type="inferred from homology"/>
<dbReference type="InterPro" id="IPR007507">
    <property type="entry name" value="Glycos_transf_N"/>
</dbReference>
<protein>
    <recommendedName>
        <fullName evidence="3 9">3-deoxy-D-manno-octulosonic acid transferase</fullName>
        <shortName evidence="9">Kdo transferase</shortName>
        <ecNumber evidence="2 9">2.4.99.12</ecNumber>
    </recommendedName>
    <alternativeName>
        <fullName evidence="5 9">Lipid IV(A) 3-deoxy-D-manno-octulosonic acid transferase</fullName>
    </alternativeName>
</protein>
<keyword evidence="12" id="KW-1185">Reference proteome</keyword>
<dbReference type="Gene3D" id="3.40.50.11720">
    <property type="entry name" value="3-Deoxy-D-manno-octulosonic-acid transferase, N-terminal domain"/>
    <property type="match status" value="1"/>
</dbReference>